<evidence type="ECO:0000313" key="20">
    <source>
        <dbReference type="EMBL" id="KAK3673953.1"/>
    </source>
</evidence>
<evidence type="ECO:0000256" key="1">
    <source>
        <dbReference type="ARBA" id="ARBA00001917"/>
    </source>
</evidence>
<keyword evidence="11" id="KW-0521">NADP</keyword>
<comment type="pathway">
    <text evidence="3">Sulfur metabolism; hydrogen sulfide biosynthesis; hydrogen sulfide from sulfite (NADPH route): step 1/1.</text>
</comment>
<dbReference type="Pfam" id="PF17147">
    <property type="entry name" value="PFOR_II"/>
    <property type="match status" value="1"/>
</dbReference>
<dbReference type="Gene3D" id="1.20.990.10">
    <property type="entry name" value="NADPH-cytochrome p450 Reductase, Chain A, domain 3"/>
    <property type="match status" value="1"/>
</dbReference>
<sequence length="1215" mass="132411">MHLQTSEGSGPQVTPFGVDTEISYKPKSTALPFGQDIALSEVSGPTYLTAQTLVQQVAYALSDKLFSYSPETFDLDIAAKSWQWAGEKNAHGEVTGVQAMQTRLGAGNIALGYMFSPDFDLSKRNVPQSIIASSASLQHLRPALDQLSLLYDVANPTALQIAAVDYAAATKSGLVTDYCNPFALAEELGMGMVGSRSAFEVQHMSLLSTLMASVVPSMHVYDGITVGRETTRVVDVLNVAGLKRTYDAVLDVIKEDLVSKRLTAEGKLSKLMMAFNAELGTEYKCFEYHGHANPTAVMVVFGTVEASLSAQVADALAQQGVAVGVINVRVYRPFAEEEFLEALAPSIQQITVLGQVKDQAGVTDSSITSSLYADVVAAVSFQSLSGSGKEPNVYDIKYARETVWTVAKMEALLRQLGSKQGESAEQFPALQLTGSETKQYSFWDVDANQSATAPLMLAELLSNNSSLNVTARSGRDNLVQGGVVRTDLRCSPKSIESAYSVKEADVAVIAEQKLLKDYSVLAGLKEGGTLLLVSPNWKEEDVEKNLTTPARKAIASRKINLFVLDPAASAKTTEQPELQSYLLQLAFLKIAQPSVYETGLKKLQASGDDLDTLAKDLDAALKNVEIPESWLTLEPEENVPIAQSDDLNYNSFSDFQLDELEAPTFLRKWSTAAKGLAFKEAYGTATALRPDLGIKTAVVTVMEHRRLTSPDYDRNIFHIEFDLGTTGLKYEIGEALGIHAENDKEEVEEFIKWYGLDAGEIVEVPTRDDTSILENRTVYQALMQNVDIFGRPPKRFYEALSDFASDEREKQNLLLLGTGGNQESVVEFKRRAEVDTVTFADILLEYPSAHPSFHDIVRIVNPMKRREYSVASSQKVTPNSISLLIVTVNWVDPKGRDRFGQATRYLDTLPLGAKVTVSIKPSVMKLPPKTTAPIIMAGLGTGLAPFRAFVQERAWQKEQGMPIGDVFLYMGSRHQKEEYLYGEEWEAYRDAGIITLLGRAFSRDQPQKIYIQDRMRETLTEIRRAYLKEEGAFYLCGPTWPVPDVTNVLEEAVVVESLAEGKKKDGQKEIERFKEEGRHVVTRRQFAVSSQQSARKDGQDKDSLNPQPNEYSKSGSDDAAALGDTAFDPSNTSPEGQHEASKQQSGGASGQGAGGDPLEVSPANKEISGHRPQGQKEHEGSSSQSGQGPSSRERTSGGGGGPKAGGGKYGGGSAN</sequence>
<keyword evidence="13 20" id="KW-0560">Oxidoreductase</keyword>
<dbReference type="SUPFAM" id="SSF53323">
    <property type="entry name" value="Pyruvate-ferredoxin oxidoreductase, PFOR, domain III"/>
    <property type="match status" value="1"/>
</dbReference>
<dbReference type="AlphaFoldDB" id="A0AAE0WLJ2"/>
<evidence type="ECO:0000256" key="10">
    <source>
        <dbReference type="ARBA" id="ARBA00022827"/>
    </source>
</evidence>
<dbReference type="FunFam" id="3.40.50.970:FF:000052">
    <property type="entry name" value="Sulfite reductase [NADPH] flavoprotein component"/>
    <property type="match status" value="1"/>
</dbReference>
<dbReference type="PRINTS" id="PR00371">
    <property type="entry name" value="FPNCR"/>
</dbReference>
<dbReference type="InterPro" id="IPR033412">
    <property type="entry name" value="PFOR_II"/>
</dbReference>
<keyword evidence="5" id="KW-0813">Transport</keyword>
<evidence type="ECO:0000256" key="3">
    <source>
        <dbReference type="ARBA" id="ARBA00004774"/>
    </source>
</evidence>
<dbReference type="GO" id="GO:0046872">
    <property type="term" value="F:metal ion binding"/>
    <property type="evidence" value="ECO:0007669"/>
    <property type="project" value="UniProtKB-KW"/>
</dbReference>
<dbReference type="InterPro" id="IPR017938">
    <property type="entry name" value="Riboflavin_synthase-like_b-brl"/>
</dbReference>
<protein>
    <recommendedName>
        <fullName evidence="4">assimilatory sulfite reductase (NADPH)</fullName>
        <ecNumber evidence="4">1.8.1.2</ecNumber>
    </recommendedName>
</protein>
<dbReference type="PROSITE" id="PS51384">
    <property type="entry name" value="FAD_FR"/>
    <property type="match status" value="1"/>
</dbReference>
<comment type="caution">
    <text evidence="20">The sequence shown here is derived from an EMBL/GenBank/DDBJ whole genome shotgun (WGS) entry which is preliminary data.</text>
</comment>
<dbReference type="FunFam" id="1.20.990.10:FF:000010">
    <property type="entry name" value="Sulfite reductase [NADPH] flavoprotein component"/>
    <property type="match status" value="1"/>
</dbReference>
<dbReference type="PANTHER" id="PTHR19384:SF109">
    <property type="entry name" value="SULFITE REDUCTASE [NADPH] FLAVOPROTEIN COMPONENT"/>
    <property type="match status" value="1"/>
</dbReference>
<feature type="compositionally biased region" description="Polar residues" evidence="18">
    <location>
        <begin position="1104"/>
        <end position="1114"/>
    </location>
</feature>
<dbReference type="RefSeq" id="XP_064690948.1">
    <property type="nucleotide sequence ID" value="XM_064841457.1"/>
</dbReference>
<dbReference type="SUPFAM" id="SSF52343">
    <property type="entry name" value="Ferredoxin reductase-like, C-terminal NADP-linked domain"/>
    <property type="match status" value="1"/>
</dbReference>
<feature type="domain" description="FAD-binding FR-type" evidence="19">
    <location>
        <begin position="694"/>
        <end position="928"/>
    </location>
</feature>
<evidence type="ECO:0000256" key="6">
    <source>
        <dbReference type="ARBA" id="ARBA00022485"/>
    </source>
</evidence>
<comment type="cofactor">
    <cofactor evidence="2">
        <name>FAD</name>
        <dbReference type="ChEBI" id="CHEBI:57692"/>
    </cofactor>
</comment>
<dbReference type="Gene3D" id="3.40.50.80">
    <property type="entry name" value="Nucleotide-binding domain of ferredoxin-NADP reductase (FNR) module"/>
    <property type="match status" value="1"/>
</dbReference>
<keyword evidence="7" id="KW-0285">Flavoprotein</keyword>
<dbReference type="Gene3D" id="3.40.50.970">
    <property type="match status" value="1"/>
</dbReference>
<dbReference type="InterPro" id="IPR001709">
    <property type="entry name" value="Flavoprot_Pyr_Nucl_cyt_Rdtase"/>
</dbReference>
<dbReference type="FunFam" id="3.40.50.920:FF:000007">
    <property type="entry name" value="Pyruvate:ferredoxin (Flavodoxin) oxidoreductase"/>
    <property type="match status" value="1"/>
</dbReference>
<dbReference type="InterPro" id="IPR017927">
    <property type="entry name" value="FAD-bd_FR_type"/>
</dbReference>
<feature type="compositionally biased region" description="Basic and acidic residues" evidence="18">
    <location>
        <begin position="1094"/>
        <end position="1103"/>
    </location>
</feature>
<evidence type="ECO:0000256" key="2">
    <source>
        <dbReference type="ARBA" id="ARBA00001974"/>
    </source>
</evidence>
<evidence type="ECO:0000256" key="17">
    <source>
        <dbReference type="ARBA" id="ARBA00059320"/>
    </source>
</evidence>
<evidence type="ECO:0000256" key="18">
    <source>
        <dbReference type="SAM" id="MobiDB-lite"/>
    </source>
</evidence>
<dbReference type="Pfam" id="PF00667">
    <property type="entry name" value="FAD_binding_1"/>
    <property type="match status" value="1"/>
</dbReference>
<dbReference type="InterPro" id="IPR009014">
    <property type="entry name" value="Transketo_C/PFOR_II"/>
</dbReference>
<dbReference type="GO" id="GO:0010181">
    <property type="term" value="F:FMN binding"/>
    <property type="evidence" value="ECO:0007669"/>
    <property type="project" value="TreeGrafter"/>
</dbReference>
<accession>A0AAE0WLJ2</accession>
<keyword evidence="21" id="KW-1185">Reference proteome</keyword>
<dbReference type="CDD" id="cd06207">
    <property type="entry name" value="CyPoR_like"/>
    <property type="match status" value="1"/>
</dbReference>
<dbReference type="GO" id="GO:0016903">
    <property type="term" value="F:oxidoreductase activity, acting on the aldehyde or oxo group of donors"/>
    <property type="evidence" value="ECO:0007669"/>
    <property type="project" value="InterPro"/>
</dbReference>
<dbReference type="FunFam" id="3.40.50.80:FF:000011">
    <property type="entry name" value="Sulfite reductase flavoprotein component"/>
    <property type="match status" value="1"/>
</dbReference>
<dbReference type="InterPro" id="IPR002869">
    <property type="entry name" value="Pyrv_flavodox_OxRed_cen"/>
</dbReference>
<comment type="function">
    <text evidence="17">This enzyme catalyzes the 6-electron reduction of sulfite to sulfide. This is one of several activities required for the biosynthesis of L-cysteine from sulfate.</text>
</comment>
<dbReference type="InterPro" id="IPR001433">
    <property type="entry name" value="OxRdtase_FAD/NAD-bd"/>
</dbReference>
<dbReference type="GeneID" id="89966008"/>
<evidence type="ECO:0000256" key="11">
    <source>
        <dbReference type="ARBA" id="ARBA00022857"/>
    </source>
</evidence>
<dbReference type="Gene3D" id="3.40.50.920">
    <property type="match status" value="1"/>
</dbReference>
<evidence type="ECO:0000256" key="15">
    <source>
        <dbReference type="ARBA" id="ARBA00023014"/>
    </source>
</evidence>
<dbReference type="Pfam" id="PF00175">
    <property type="entry name" value="NAD_binding_1"/>
    <property type="match status" value="1"/>
</dbReference>
<dbReference type="SUPFAM" id="SSF52922">
    <property type="entry name" value="TK C-terminal domain-like"/>
    <property type="match status" value="1"/>
</dbReference>
<dbReference type="Proteomes" id="UP001274830">
    <property type="component" value="Unassembled WGS sequence"/>
</dbReference>
<keyword evidence="10" id="KW-0274">FAD</keyword>
<feature type="compositionally biased region" description="Gly residues" evidence="18">
    <location>
        <begin position="1196"/>
        <end position="1215"/>
    </location>
</feature>
<evidence type="ECO:0000256" key="5">
    <source>
        <dbReference type="ARBA" id="ARBA00022448"/>
    </source>
</evidence>
<feature type="region of interest" description="Disordered" evidence="18">
    <location>
        <begin position="1084"/>
        <end position="1215"/>
    </location>
</feature>
<dbReference type="PANTHER" id="PTHR19384">
    <property type="entry name" value="NITRIC OXIDE SYNTHASE-RELATED"/>
    <property type="match status" value="1"/>
</dbReference>
<keyword evidence="14" id="KW-0408">Iron</keyword>
<keyword evidence="15" id="KW-0411">Iron-sulfur</keyword>
<dbReference type="Gene3D" id="2.40.30.10">
    <property type="entry name" value="Translation factors"/>
    <property type="match status" value="1"/>
</dbReference>
<dbReference type="InterPro" id="IPR019752">
    <property type="entry name" value="Pyrv/ketoisovalerate_OxRed_cat"/>
</dbReference>
<keyword evidence="6" id="KW-0004">4Fe-4S</keyword>
<evidence type="ECO:0000256" key="12">
    <source>
        <dbReference type="ARBA" id="ARBA00022982"/>
    </source>
</evidence>
<comment type="cofactor">
    <cofactor evidence="1">
        <name>FMN</name>
        <dbReference type="ChEBI" id="CHEBI:58210"/>
    </cofactor>
</comment>
<keyword evidence="8" id="KW-0288">FMN</keyword>
<dbReference type="Gene3D" id="3.40.920.10">
    <property type="entry name" value="Pyruvate-ferredoxin oxidoreductase, PFOR, domain III"/>
    <property type="match status" value="1"/>
</dbReference>
<dbReference type="InterPro" id="IPR003097">
    <property type="entry name" value="CysJ-like_FAD-binding"/>
</dbReference>
<evidence type="ECO:0000259" key="19">
    <source>
        <dbReference type="PROSITE" id="PS51384"/>
    </source>
</evidence>
<keyword evidence="12" id="KW-0249">Electron transport</keyword>
<evidence type="ECO:0000256" key="4">
    <source>
        <dbReference type="ARBA" id="ARBA00012604"/>
    </source>
</evidence>
<dbReference type="Pfam" id="PF01558">
    <property type="entry name" value="POR"/>
    <property type="match status" value="1"/>
</dbReference>
<evidence type="ECO:0000256" key="13">
    <source>
        <dbReference type="ARBA" id="ARBA00023002"/>
    </source>
</evidence>
<evidence type="ECO:0000313" key="21">
    <source>
        <dbReference type="Proteomes" id="UP001274830"/>
    </source>
</evidence>
<organism evidence="20 21">
    <name type="scientific">Recurvomyces mirabilis</name>
    <dbReference type="NCBI Taxonomy" id="574656"/>
    <lineage>
        <taxon>Eukaryota</taxon>
        <taxon>Fungi</taxon>
        <taxon>Dikarya</taxon>
        <taxon>Ascomycota</taxon>
        <taxon>Pezizomycotina</taxon>
        <taxon>Dothideomycetes</taxon>
        <taxon>Dothideomycetidae</taxon>
        <taxon>Mycosphaerellales</taxon>
        <taxon>Teratosphaeriaceae</taxon>
        <taxon>Recurvomyces</taxon>
    </lineage>
</organism>
<dbReference type="EMBL" id="JAUTXT010000022">
    <property type="protein sequence ID" value="KAK3673953.1"/>
    <property type="molecule type" value="Genomic_DNA"/>
</dbReference>
<dbReference type="GO" id="GO:0051539">
    <property type="term" value="F:4 iron, 4 sulfur cluster binding"/>
    <property type="evidence" value="ECO:0007669"/>
    <property type="project" value="UniProtKB-KW"/>
</dbReference>
<proteinExistence type="predicted"/>
<dbReference type="EC" id="1.8.1.2" evidence="4"/>
<dbReference type="SUPFAM" id="SSF63380">
    <property type="entry name" value="Riboflavin synthase domain-like"/>
    <property type="match status" value="1"/>
</dbReference>
<comment type="catalytic activity">
    <reaction evidence="16">
        <text>hydrogen sulfide + 3 NADP(+) + 3 H2O = sulfite + 3 NADPH + 4 H(+)</text>
        <dbReference type="Rhea" id="RHEA:13801"/>
        <dbReference type="ChEBI" id="CHEBI:15377"/>
        <dbReference type="ChEBI" id="CHEBI:15378"/>
        <dbReference type="ChEBI" id="CHEBI:17359"/>
        <dbReference type="ChEBI" id="CHEBI:29919"/>
        <dbReference type="ChEBI" id="CHEBI:57783"/>
        <dbReference type="ChEBI" id="CHEBI:58349"/>
        <dbReference type="EC" id="1.8.1.2"/>
    </reaction>
</comment>
<evidence type="ECO:0000256" key="9">
    <source>
        <dbReference type="ARBA" id="ARBA00022723"/>
    </source>
</evidence>
<reference evidence="20" key="1">
    <citation type="submission" date="2023-07" db="EMBL/GenBank/DDBJ databases">
        <title>Black Yeasts Isolated from many extreme environments.</title>
        <authorList>
            <person name="Coleine C."/>
            <person name="Stajich J.E."/>
            <person name="Selbmann L."/>
        </authorList>
    </citation>
    <scope>NUCLEOTIDE SEQUENCE</scope>
    <source>
        <strain evidence="20">CCFEE 5485</strain>
    </source>
</reference>
<evidence type="ECO:0000256" key="14">
    <source>
        <dbReference type="ARBA" id="ARBA00023004"/>
    </source>
</evidence>
<dbReference type="GO" id="GO:0005829">
    <property type="term" value="C:cytosol"/>
    <property type="evidence" value="ECO:0007669"/>
    <property type="project" value="TreeGrafter"/>
</dbReference>
<dbReference type="InterPro" id="IPR023173">
    <property type="entry name" value="NADPH_Cyt_P450_Rdtase_alpha"/>
</dbReference>
<evidence type="ECO:0000256" key="7">
    <source>
        <dbReference type="ARBA" id="ARBA00022630"/>
    </source>
</evidence>
<feature type="compositionally biased region" description="Low complexity" evidence="18">
    <location>
        <begin position="1181"/>
        <end position="1190"/>
    </location>
</feature>
<dbReference type="InterPro" id="IPR039261">
    <property type="entry name" value="FNR_nucleotide-bd"/>
</dbReference>
<gene>
    <name evidence="20" type="primary">MET10</name>
    <name evidence="20" type="ORF">LTR78_006155</name>
</gene>
<name>A0AAE0WLJ2_9PEZI</name>
<evidence type="ECO:0000256" key="16">
    <source>
        <dbReference type="ARBA" id="ARBA00052219"/>
    </source>
</evidence>
<dbReference type="GO" id="GO:0050660">
    <property type="term" value="F:flavin adenine dinucleotide binding"/>
    <property type="evidence" value="ECO:0007669"/>
    <property type="project" value="TreeGrafter"/>
</dbReference>
<dbReference type="GO" id="GO:0004783">
    <property type="term" value="F:sulfite reductase (NADPH) activity"/>
    <property type="evidence" value="ECO:0007669"/>
    <property type="project" value="UniProtKB-EC"/>
</dbReference>
<keyword evidence="9" id="KW-0479">Metal-binding</keyword>
<evidence type="ECO:0000256" key="8">
    <source>
        <dbReference type="ARBA" id="ARBA00022643"/>
    </source>
</evidence>